<dbReference type="RefSeq" id="WP_049366546.1">
    <property type="nucleotide sequence ID" value="NZ_JVRH01000046.1"/>
</dbReference>
<organism evidence="1 2">
    <name type="scientific">Haemophilus parainfluenzae</name>
    <dbReference type="NCBI Taxonomy" id="729"/>
    <lineage>
        <taxon>Bacteria</taxon>
        <taxon>Pseudomonadati</taxon>
        <taxon>Pseudomonadota</taxon>
        <taxon>Gammaproteobacteria</taxon>
        <taxon>Pasteurellales</taxon>
        <taxon>Pasteurellaceae</taxon>
        <taxon>Haemophilus</taxon>
    </lineage>
</organism>
<reference evidence="1 2" key="1">
    <citation type="submission" date="2018-05" db="EMBL/GenBank/DDBJ databases">
        <title>Draft Genome Sequences for a Diverse set of 7 Haemophilus Species.</title>
        <authorList>
            <person name="Nichols M."/>
            <person name="Topaz N."/>
            <person name="Wang X."/>
            <person name="Wang X."/>
            <person name="Boxrud D."/>
        </authorList>
    </citation>
    <scope>NUCLEOTIDE SEQUENCE [LARGE SCALE GENOMIC DNA]</scope>
    <source>
        <strain evidence="1 2">C2006002596</strain>
    </source>
</reference>
<dbReference type="EMBL" id="QEPT01000001">
    <property type="protein sequence ID" value="RDE85273.1"/>
    <property type="molecule type" value="Genomic_DNA"/>
</dbReference>
<accession>A0AAQ0KD04</accession>
<dbReference type="AlphaFoldDB" id="A0AAQ0KD04"/>
<name>A0AAQ0KD04_HAEPA</name>
<sequence>MPKMKEVKENLLNNAKSSIQLGIEDFDLAENDKNRKISSIRNSVAGLLLLYKYKLLLESQFEEDKFKYIRKKNYNGNIQELPRQTATVKEIKDNFNSLDLNLPNISFLDEIIDTRNQIEHFYQVNEVDILQLLVKIYYLIESFYDKYLVELHGRFEEFITIPVYQKILNNKQIYTDKLEHCRNSFDNIIFPSDEVKEVLLDNQKCPSCKSNLIECKGQDDEHIELICKYCLNDNLDVYDVLELTHRDILDGGDYRYSCPECYDMNVINGVCFSCGYELEADRDYEREAYIEYLMSKND</sequence>
<comment type="caution">
    <text evidence="1">The sequence shown here is derived from an EMBL/GenBank/DDBJ whole genome shotgun (WGS) entry which is preliminary data.</text>
</comment>
<evidence type="ECO:0000313" key="2">
    <source>
        <dbReference type="Proteomes" id="UP000253823"/>
    </source>
</evidence>
<protein>
    <submittedName>
        <fullName evidence="1">Uncharacterized protein</fullName>
    </submittedName>
</protein>
<evidence type="ECO:0000313" key="1">
    <source>
        <dbReference type="EMBL" id="RDE85273.1"/>
    </source>
</evidence>
<dbReference type="Proteomes" id="UP000253823">
    <property type="component" value="Unassembled WGS sequence"/>
</dbReference>
<gene>
    <name evidence="1" type="ORF">DPV95_00310</name>
</gene>
<proteinExistence type="predicted"/>